<protein>
    <recommendedName>
        <fullName evidence="1">Putative membrane protein insertion efficiency factor</fullName>
    </recommendedName>
</protein>
<dbReference type="OrthoDB" id="9801753at2"/>
<dbReference type="HAMAP" id="MF_00386">
    <property type="entry name" value="UPF0161_YidD"/>
    <property type="match status" value="1"/>
</dbReference>
<dbReference type="NCBIfam" id="TIGR00278">
    <property type="entry name" value="membrane protein insertion efficiency factor YidD"/>
    <property type="match status" value="1"/>
</dbReference>
<keyword evidence="1" id="KW-1003">Cell membrane</keyword>
<evidence type="ECO:0000313" key="3">
    <source>
        <dbReference type="Proteomes" id="UP000245938"/>
    </source>
</evidence>
<comment type="function">
    <text evidence="1">Could be involved in insertion of integral membrane proteins into the membrane.</text>
</comment>
<dbReference type="Pfam" id="PF01809">
    <property type="entry name" value="YidD"/>
    <property type="match status" value="1"/>
</dbReference>
<dbReference type="PANTHER" id="PTHR33383:SF1">
    <property type="entry name" value="MEMBRANE PROTEIN INSERTION EFFICIENCY FACTOR-RELATED"/>
    <property type="match status" value="1"/>
</dbReference>
<dbReference type="RefSeq" id="WP_109306621.1">
    <property type="nucleotide sequence ID" value="NZ_BJUF01000041.1"/>
</dbReference>
<evidence type="ECO:0000256" key="1">
    <source>
        <dbReference type="HAMAP-Rule" id="MF_00386"/>
    </source>
</evidence>
<keyword evidence="1" id="KW-0472">Membrane</keyword>
<dbReference type="GO" id="GO:0005886">
    <property type="term" value="C:plasma membrane"/>
    <property type="evidence" value="ECO:0007669"/>
    <property type="project" value="UniProtKB-SubCell"/>
</dbReference>
<comment type="caution">
    <text evidence="2">The sequence shown here is derived from an EMBL/GenBank/DDBJ whole genome shotgun (WGS) entry which is preliminary data.</text>
</comment>
<dbReference type="Proteomes" id="UP000245938">
    <property type="component" value="Unassembled WGS sequence"/>
</dbReference>
<keyword evidence="3" id="KW-1185">Reference proteome</keyword>
<name>A0A2U3AJS4_9BACL</name>
<dbReference type="PANTHER" id="PTHR33383">
    <property type="entry name" value="MEMBRANE PROTEIN INSERTION EFFICIENCY FACTOR-RELATED"/>
    <property type="match status" value="1"/>
</dbReference>
<dbReference type="InterPro" id="IPR002696">
    <property type="entry name" value="Membr_insert_effic_factor_YidD"/>
</dbReference>
<sequence>MKHLIVLLFRFYQKAISPLKPPSCRFYPTCSNYGIEALQTHGAIKGTLLTIYRILRCQPFSKGGFDPVPAKWPSKKK</sequence>
<accession>A0A2U3AJS4</accession>
<proteinExistence type="inferred from homology"/>
<reference evidence="2 3" key="1">
    <citation type="submission" date="2018-05" db="EMBL/GenBank/DDBJ databases">
        <title>Kurthia sibirica genome sequence.</title>
        <authorList>
            <person name="Maclea K.S."/>
            <person name="Goen A.E."/>
        </authorList>
    </citation>
    <scope>NUCLEOTIDE SEQUENCE [LARGE SCALE GENOMIC DNA]</scope>
    <source>
        <strain evidence="2 3">ATCC 49154</strain>
    </source>
</reference>
<dbReference type="SMART" id="SM01234">
    <property type="entry name" value="Haemolytic"/>
    <property type="match status" value="1"/>
</dbReference>
<evidence type="ECO:0000313" key="2">
    <source>
        <dbReference type="EMBL" id="PWI24790.1"/>
    </source>
</evidence>
<gene>
    <name evidence="2" type="ORF">DEX24_11750</name>
</gene>
<organism evidence="2 3">
    <name type="scientific">Kurthia sibirica</name>
    <dbReference type="NCBI Taxonomy" id="202750"/>
    <lineage>
        <taxon>Bacteria</taxon>
        <taxon>Bacillati</taxon>
        <taxon>Bacillota</taxon>
        <taxon>Bacilli</taxon>
        <taxon>Bacillales</taxon>
        <taxon>Caryophanaceae</taxon>
        <taxon>Kurthia</taxon>
    </lineage>
</organism>
<comment type="similarity">
    <text evidence="1">Belongs to the UPF0161 family.</text>
</comment>
<dbReference type="AlphaFoldDB" id="A0A2U3AJS4"/>
<dbReference type="EMBL" id="QFVR01000016">
    <property type="protein sequence ID" value="PWI24790.1"/>
    <property type="molecule type" value="Genomic_DNA"/>
</dbReference>
<comment type="subcellular location">
    <subcellularLocation>
        <location evidence="1">Cell membrane</location>
        <topology evidence="1">Peripheral membrane protein</topology>
        <orientation evidence="1">Cytoplasmic side</orientation>
    </subcellularLocation>
</comment>